<dbReference type="AlphaFoldDB" id="A0A292YM16"/>
<keyword evidence="4" id="KW-1185">Reference proteome</keyword>
<dbReference type="OrthoDB" id="9766545at2"/>
<dbReference type="GO" id="GO:0003677">
    <property type="term" value="F:DNA binding"/>
    <property type="evidence" value="ECO:0007669"/>
    <property type="project" value="InterPro"/>
</dbReference>
<dbReference type="InterPro" id="IPR002104">
    <property type="entry name" value="Integrase_catalytic"/>
</dbReference>
<dbReference type="GO" id="GO:0015074">
    <property type="term" value="P:DNA integration"/>
    <property type="evidence" value="ECO:0007669"/>
    <property type="project" value="InterPro"/>
</dbReference>
<organism evidence="3 4">
    <name type="scientific">Effusibacillus lacus</name>
    <dbReference type="NCBI Taxonomy" id="1348429"/>
    <lineage>
        <taxon>Bacteria</taxon>
        <taxon>Bacillati</taxon>
        <taxon>Bacillota</taxon>
        <taxon>Bacilli</taxon>
        <taxon>Bacillales</taxon>
        <taxon>Alicyclobacillaceae</taxon>
        <taxon>Effusibacillus</taxon>
    </lineage>
</organism>
<dbReference type="InterPro" id="IPR050090">
    <property type="entry name" value="Tyrosine_recombinase_XerCD"/>
</dbReference>
<accession>A0A292YM16</accession>
<dbReference type="RefSeq" id="WP_096181513.1">
    <property type="nucleotide sequence ID" value="NZ_BDUF01000030.1"/>
</dbReference>
<dbReference type="Pfam" id="PF00589">
    <property type="entry name" value="Phage_integrase"/>
    <property type="match status" value="1"/>
</dbReference>
<dbReference type="Gene3D" id="1.10.443.10">
    <property type="entry name" value="Intergrase catalytic core"/>
    <property type="match status" value="1"/>
</dbReference>
<gene>
    <name evidence="3" type="ORF">EFBL_1438</name>
</gene>
<feature type="domain" description="Tyr recombinase" evidence="2">
    <location>
        <begin position="108"/>
        <end position="307"/>
    </location>
</feature>
<sequence length="326" mass="37842">MESLRRTPVGELSEIIQKFVRHKRSLGYKYLIEEDLLCRFSRFSLSYELSGNIIPKELVEDWIKHIPGETRSTQRIRCSCLSVFLRFAADNGYQVVLPPKPKRAVQVYIPYIFSEMEIARFLHICDHMLPYPGTHKHIMVPVIFRLMYGCGLRVSEVSNLKCCDVDLDHGILTIRESKFGKDRLVPMSESLREILYQYHVGMNPSCKDTDFFFRSKNLKPVSRHWIYRRFREILRKCGIAHAGKGKGPRAHDLRHSFCVRTLKQLVDQGADIYYALPILATYVGHASVKATQGYVRLTVDMYPELMEKVSQECAYILPEVMVNETD</sequence>
<name>A0A292YM16_9BACL</name>
<comment type="caution">
    <text evidence="3">The sequence shown here is derived from an EMBL/GenBank/DDBJ whole genome shotgun (WGS) entry which is preliminary data.</text>
</comment>
<reference evidence="4" key="1">
    <citation type="submission" date="2017-07" db="EMBL/GenBank/DDBJ databases">
        <title>Draft genome sequence of Effusibacillus lacus strain skLN1.</title>
        <authorList>
            <person name="Watanabe M."/>
            <person name="Kojima H."/>
            <person name="Fukui M."/>
        </authorList>
    </citation>
    <scope>NUCLEOTIDE SEQUENCE [LARGE SCALE GENOMIC DNA]</scope>
    <source>
        <strain evidence="4">skLN1</strain>
    </source>
</reference>
<dbReference type="Proteomes" id="UP000217785">
    <property type="component" value="Unassembled WGS sequence"/>
</dbReference>
<dbReference type="InterPro" id="IPR013762">
    <property type="entry name" value="Integrase-like_cat_sf"/>
</dbReference>
<dbReference type="PROSITE" id="PS51898">
    <property type="entry name" value="TYR_RECOMBINASE"/>
    <property type="match status" value="1"/>
</dbReference>
<keyword evidence="1" id="KW-0233">DNA recombination</keyword>
<dbReference type="PANTHER" id="PTHR30349:SF64">
    <property type="entry name" value="PROPHAGE INTEGRASE INTD-RELATED"/>
    <property type="match status" value="1"/>
</dbReference>
<evidence type="ECO:0000256" key="1">
    <source>
        <dbReference type="ARBA" id="ARBA00023172"/>
    </source>
</evidence>
<evidence type="ECO:0000313" key="4">
    <source>
        <dbReference type="Proteomes" id="UP000217785"/>
    </source>
</evidence>
<dbReference type="GO" id="GO:0006310">
    <property type="term" value="P:DNA recombination"/>
    <property type="evidence" value="ECO:0007669"/>
    <property type="project" value="UniProtKB-KW"/>
</dbReference>
<dbReference type="PANTHER" id="PTHR30349">
    <property type="entry name" value="PHAGE INTEGRASE-RELATED"/>
    <property type="match status" value="1"/>
</dbReference>
<evidence type="ECO:0000313" key="3">
    <source>
        <dbReference type="EMBL" id="GAX89813.1"/>
    </source>
</evidence>
<dbReference type="SUPFAM" id="SSF56349">
    <property type="entry name" value="DNA breaking-rejoining enzymes"/>
    <property type="match status" value="1"/>
</dbReference>
<proteinExistence type="predicted"/>
<evidence type="ECO:0000259" key="2">
    <source>
        <dbReference type="PROSITE" id="PS51898"/>
    </source>
</evidence>
<protein>
    <recommendedName>
        <fullName evidence="2">Tyr recombinase domain-containing protein</fullName>
    </recommendedName>
</protein>
<dbReference type="InterPro" id="IPR011010">
    <property type="entry name" value="DNA_brk_join_enz"/>
</dbReference>
<dbReference type="EMBL" id="BDUF01000030">
    <property type="protein sequence ID" value="GAX89813.1"/>
    <property type="molecule type" value="Genomic_DNA"/>
</dbReference>